<evidence type="ECO:0000313" key="2">
    <source>
        <dbReference type="Proteomes" id="UP000827644"/>
    </source>
</evidence>
<organism evidence="1 2">
    <name type="scientific">Erwinia phage Fifi44</name>
    <dbReference type="NCBI Taxonomy" id="2876597"/>
    <lineage>
        <taxon>Viruses</taxon>
        <taxon>Duplodnaviria</taxon>
        <taxon>Heunggongvirae</taxon>
        <taxon>Uroviricota</taxon>
        <taxon>Caudoviricetes</taxon>
        <taxon>Chaseviridae</taxon>
        <taxon>Cleopatravirinae</taxon>
        <taxon>Fifivirus</taxon>
        <taxon>Fifivirus fifi44</taxon>
    </lineage>
</organism>
<protein>
    <submittedName>
        <fullName evidence="1">Uncharacterized protein</fullName>
    </submittedName>
</protein>
<evidence type="ECO:0000313" key="1">
    <source>
        <dbReference type="EMBL" id="UCR74883.1"/>
    </source>
</evidence>
<reference evidence="1 2" key="1">
    <citation type="submission" date="2021-09" db="EMBL/GenBank/DDBJ databases">
        <title>Complete genome sequence of Fifi44.</title>
        <authorList>
            <person name="Kim S.G."/>
            <person name="Park J."/>
            <person name="Roh E."/>
        </authorList>
    </citation>
    <scope>NUCLEOTIDE SEQUENCE [LARGE SCALE GENOMIC DNA]</scope>
</reference>
<proteinExistence type="predicted"/>
<gene>
    <name evidence="1" type="ORF">Fifi44_00014</name>
</gene>
<dbReference type="EMBL" id="OK073976">
    <property type="protein sequence ID" value="UCR74883.1"/>
    <property type="molecule type" value="Genomic_DNA"/>
</dbReference>
<accession>A0AAE8Y218</accession>
<sequence length="67" mass="7586">MDKEEVQTFDATYDTLVQIQTKQSKISSLIVEFDQEYHGEADPAKLNSIKVKMATLSKEIGEHINSL</sequence>
<dbReference type="Proteomes" id="UP000827644">
    <property type="component" value="Segment"/>
</dbReference>
<keyword evidence="2" id="KW-1185">Reference proteome</keyword>
<name>A0AAE8Y218_9CAUD</name>